<reference evidence="2 3" key="1">
    <citation type="submission" date="2019-05" db="EMBL/GenBank/DDBJ databases">
        <title>Another draft genome of Portunus trituberculatus and its Hox gene families provides insights of decapod evolution.</title>
        <authorList>
            <person name="Jeong J.-H."/>
            <person name="Song I."/>
            <person name="Kim S."/>
            <person name="Choi T."/>
            <person name="Kim D."/>
            <person name="Ryu S."/>
            <person name="Kim W."/>
        </authorList>
    </citation>
    <scope>NUCLEOTIDE SEQUENCE [LARGE SCALE GENOMIC DNA]</scope>
    <source>
        <tissue evidence="2">Muscle</tissue>
    </source>
</reference>
<evidence type="ECO:0000313" key="3">
    <source>
        <dbReference type="Proteomes" id="UP000324222"/>
    </source>
</evidence>
<comment type="caution">
    <text evidence="2">The sequence shown here is derived from an EMBL/GenBank/DDBJ whole genome shotgun (WGS) entry which is preliminary data.</text>
</comment>
<organism evidence="2 3">
    <name type="scientific">Portunus trituberculatus</name>
    <name type="common">Swimming crab</name>
    <name type="synonym">Neptunus trituberculatus</name>
    <dbReference type="NCBI Taxonomy" id="210409"/>
    <lineage>
        <taxon>Eukaryota</taxon>
        <taxon>Metazoa</taxon>
        <taxon>Ecdysozoa</taxon>
        <taxon>Arthropoda</taxon>
        <taxon>Crustacea</taxon>
        <taxon>Multicrustacea</taxon>
        <taxon>Malacostraca</taxon>
        <taxon>Eumalacostraca</taxon>
        <taxon>Eucarida</taxon>
        <taxon>Decapoda</taxon>
        <taxon>Pleocyemata</taxon>
        <taxon>Brachyura</taxon>
        <taxon>Eubrachyura</taxon>
        <taxon>Portunoidea</taxon>
        <taxon>Portunidae</taxon>
        <taxon>Portuninae</taxon>
        <taxon>Portunus</taxon>
    </lineage>
</organism>
<proteinExistence type="predicted"/>
<gene>
    <name evidence="2" type="ORF">E2C01_068293</name>
</gene>
<accession>A0A5B7HNG9</accession>
<sequence length="84" mass="8842">MKLEGSRQRFAGDGLKRTPTEHLGTSADVFLPWLHHRAMAVVPSRVGARCVHAAPGGAAGHRGSSPGCPLVTETLGRLSLAMED</sequence>
<name>A0A5B7HNG9_PORTR</name>
<keyword evidence="3" id="KW-1185">Reference proteome</keyword>
<dbReference type="AlphaFoldDB" id="A0A5B7HNG9"/>
<dbReference type="Proteomes" id="UP000324222">
    <property type="component" value="Unassembled WGS sequence"/>
</dbReference>
<evidence type="ECO:0000256" key="1">
    <source>
        <dbReference type="SAM" id="MobiDB-lite"/>
    </source>
</evidence>
<feature type="region of interest" description="Disordered" evidence="1">
    <location>
        <begin position="1"/>
        <end position="21"/>
    </location>
</feature>
<dbReference type="EMBL" id="VSRR010037906">
    <property type="protein sequence ID" value="MPC73950.1"/>
    <property type="molecule type" value="Genomic_DNA"/>
</dbReference>
<protein>
    <submittedName>
        <fullName evidence="2">Uncharacterized protein</fullName>
    </submittedName>
</protein>
<evidence type="ECO:0000313" key="2">
    <source>
        <dbReference type="EMBL" id="MPC73950.1"/>
    </source>
</evidence>